<dbReference type="PANTHER" id="PTHR42973">
    <property type="entry name" value="BINDING OXIDOREDUCTASE, PUTATIVE (AFU_ORTHOLOGUE AFUA_1G17690)-RELATED"/>
    <property type="match status" value="1"/>
</dbReference>
<keyword evidence="3" id="KW-0285">Flavoprotein</keyword>
<dbReference type="InterPro" id="IPR016169">
    <property type="entry name" value="FAD-bd_PCMH_sub2"/>
</dbReference>
<organism evidence="8 9">
    <name type="scientific">Melanomma pulvis-pyrius CBS 109.77</name>
    <dbReference type="NCBI Taxonomy" id="1314802"/>
    <lineage>
        <taxon>Eukaryota</taxon>
        <taxon>Fungi</taxon>
        <taxon>Dikarya</taxon>
        <taxon>Ascomycota</taxon>
        <taxon>Pezizomycotina</taxon>
        <taxon>Dothideomycetes</taxon>
        <taxon>Pleosporomycetidae</taxon>
        <taxon>Pleosporales</taxon>
        <taxon>Melanommataceae</taxon>
        <taxon>Melanomma</taxon>
    </lineage>
</organism>
<dbReference type="InterPro" id="IPR016166">
    <property type="entry name" value="FAD-bd_PCMH"/>
</dbReference>
<proteinExistence type="inferred from homology"/>
<keyword evidence="9" id="KW-1185">Reference proteome</keyword>
<dbReference type="EMBL" id="MU002217">
    <property type="protein sequence ID" value="KAF2788426.1"/>
    <property type="molecule type" value="Genomic_DNA"/>
</dbReference>
<dbReference type="PANTHER" id="PTHR42973:SF39">
    <property type="entry name" value="FAD-BINDING PCMH-TYPE DOMAIN-CONTAINING PROTEIN"/>
    <property type="match status" value="1"/>
</dbReference>
<evidence type="ECO:0000256" key="4">
    <source>
        <dbReference type="ARBA" id="ARBA00022827"/>
    </source>
</evidence>
<keyword evidence="4" id="KW-0274">FAD</keyword>
<dbReference type="GO" id="GO:0016491">
    <property type="term" value="F:oxidoreductase activity"/>
    <property type="evidence" value="ECO:0007669"/>
    <property type="project" value="UniProtKB-KW"/>
</dbReference>
<accession>A0A6A6WWE0</accession>
<feature type="signal peptide" evidence="6">
    <location>
        <begin position="1"/>
        <end position="18"/>
    </location>
</feature>
<dbReference type="InterPro" id="IPR006094">
    <property type="entry name" value="Oxid_FAD_bind_N"/>
</dbReference>
<protein>
    <submittedName>
        <fullName evidence="8">Glucooligosaccharide oxidase</fullName>
    </submittedName>
</protein>
<dbReference type="OrthoDB" id="415825at2759"/>
<evidence type="ECO:0000256" key="1">
    <source>
        <dbReference type="ARBA" id="ARBA00001974"/>
    </source>
</evidence>
<dbReference type="InterPro" id="IPR012951">
    <property type="entry name" value="BBE"/>
</dbReference>
<evidence type="ECO:0000259" key="7">
    <source>
        <dbReference type="PROSITE" id="PS51387"/>
    </source>
</evidence>
<dbReference type="Gene3D" id="3.30.465.10">
    <property type="match status" value="1"/>
</dbReference>
<dbReference type="InterPro" id="IPR036318">
    <property type="entry name" value="FAD-bd_PCMH-like_sf"/>
</dbReference>
<evidence type="ECO:0000313" key="8">
    <source>
        <dbReference type="EMBL" id="KAF2788426.1"/>
    </source>
</evidence>
<dbReference type="PROSITE" id="PS51387">
    <property type="entry name" value="FAD_PCMH"/>
    <property type="match status" value="1"/>
</dbReference>
<keyword evidence="6" id="KW-0732">Signal</keyword>
<dbReference type="SUPFAM" id="SSF56176">
    <property type="entry name" value="FAD-binding/transporter-associated domain-like"/>
    <property type="match status" value="1"/>
</dbReference>
<name>A0A6A6WWE0_9PLEO</name>
<comment type="cofactor">
    <cofactor evidence="1">
        <name>FAD</name>
        <dbReference type="ChEBI" id="CHEBI:57692"/>
    </cofactor>
</comment>
<evidence type="ECO:0000256" key="5">
    <source>
        <dbReference type="ARBA" id="ARBA00023002"/>
    </source>
</evidence>
<gene>
    <name evidence="8" type="ORF">K505DRAFT_378915</name>
</gene>
<dbReference type="GO" id="GO:0071949">
    <property type="term" value="F:FAD binding"/>
    <property type="evidence" value="ECO:0007669"/>
    <property type="project" value="InterPro"/>
</dbReference>
<dbReference type="Proteomes" id="UP000799757">
    <property type="component" value="Unassembled WGS sequence"/>
</dbReference>
<evidence type="ECO:0000256" key="6">
    <source>
        <dbReference type="SAM" id="SignalP"/>
    </source>
</evidence>
<evidence type="ECO:0000256" key="3">
    <source>
        <dbReference type="ARBA" id="ARBA00022630"/>
    </source>
</evidence>
<dbReference type="Pfam" id="PF01565">
    <property type="entry name" value="FAD_binding_4"/>
    <property type="match status" value="1"/>
</dbReference>
<dbReference type="AlphaFoldDB" id="A0A6A6WWE0"/>
<feature type="chain" id="PRO_5025569335" evidence="6">
    <location>
        <begin position="19"/>
        <end position="494"/>
    </location>
</feature>
<dbReference type="Pfam" id="PF08031">
    <property type="entry name" value="BBE"/>
    <property type="match status" value="1"/>
</dbReference>
<reference evidence="8" key="1">
    <citation type="journal article" date="2020" name="Stud. Mycol.">
        <title>101 Dothideomycetes genomes: a test case for predicting lifestyles and emergence of pathogens.</title>
        <authorList>
            <person name="Haridas S."/>
            <person name="Albert R."/>
            <person name="Binder M."/>
            <person name="Bloem J."/>
            <person name="Labutti K."/>
            <person name="Salamov A."/>
            <person name="Andreopoulos B."/>
            <person name="Baker S."/>
            <person name="Barry K."/>
            <person name="Bills G."/>
            <person name="Bluhm B."/>
            <person name="Cannon C."/>
            <person name="Castanera R."/>
            <person name="Culley D."/>
            <person name="Daum C."/>
            <person name="Ezra D."/>
            <person name="Gonzalez J."/>
            <person name="Henrissat B."/>
            <person name="Kuo A."/>
            <person name="Liang C."/>
            <person name="Lipzen A."/>
            <person name="Lutzoni F."/>
            <person name="Magnuson J."/>
            <person name="Mondo S."/>
            <person name="Nolan M."/>
            <person name="Ohm R."/>
            <person name="Pangilinan J."/>
            <person name="Park H.-J."/>
            <person name="Ramirez L."/>
            <person name="Alfaro M."/>
            <person name="Sun H."/>
            <person name="Tritt A."/>
            <person name="Yoshinaga Y."/>
            <person name="Zwiers L.-H."/>
            <person name="Turgeon B."/>
            <person name="Goodwin S."/>
            <person name="Spatafora J."/>
            <person name="Crous P."/>
            <person name="Grigoriev I."/>
        </authorList>
    </citation>
    <scope>NUCLEOTIDE SEQUENCE</scope>
    <source>
        <strain evidence="8">CBS 109.77</strain>
    </source>
</reference>
<evidence type="ECO:0000256" key="2">
    <source>
        <dbReference type="ARBA" id="ARBA00005466"/>
    </source>
</evidence>
<feature type="domain" description="FAD-binding PCMH-type" evidence="7">
    <location>
        <begin position="56"/>
        <end position="229"/>
    </location>
</feature>
<comment type="similarity">
    <text evidence="2">Belongs to the oxygen-dependent FAD-linked oxidoreductase family.</text>
</comment>
<dbReference type="Gene3D" id="3.40.462.20">
    <property type="match status" value="1"/>
</dbReference>
<dbReference type="InterPro" id="IPR050416">
    <property type="entry name" value="FAD-linked_Oxidoreductase"/>
</dbReference>
<sequence length="494" mass="54074">MRVTTPLFVGLIATAAEALVVTRATIDKCLVDSGVPIDTKGDEGWVRDVAPFNIRLPYLPTAISVPLTTAHIQKSVLCGKKLGIKVSAKSGGHSYASFGFGGENGHLVIELDRMYNVTLDAKTKIATVQPGARLGHVATVLYEQYNRAIAHGTCPGVGISGHFLHGGFGFSSHMHGLALDFVESVTVVLADGSVVEASSSKNSDLLWAIKGAGSNFGIVASWKLSTFEAPDALTRFGVTLGWNKSTAVAGLEAVEAYAKFKAPREINFRVGDYGKGSPAIEGLYYGTQAQWRKDIAPLLDTLPAGWNISETRTLNWIESVISYSNYDNVDWITPSPQENFYAKSLALKGLNGTSAQNFVNYYFDVANNVVDRFWFFQLDVHGGKTSQITKVSNSETAYAHRDKLYLVQFYDRYENNETYPASSFGFLDGWVDTVTEPLPKSDWGAYANYADARLPRATAEQLYYGVNLPKLQKLKAKYDPKQLFYYPQGLSPAT</sequence>
<evidence type="ECO:0000313" key="9">
    <source>
        <dbReference type="Proteomes" id="UP000799757"/>
    </source>
</evidence>
<keyword evidence="5" id="KW-0560">Oxidoreductase</keyword>